<name>A0A0J7XZK0_9SPHN</name>
<protein>
    <submittedName>
        <fullName evidence="4">Flagellar motor protein</fullName>
    </submittedName>
</protein>
<dbReference type="AlphaFoldDB" id="A0A0J7XZK0"/>
<evidence type="ECO:0000256" key="1">
    <source>
        <dbReference type="ARBA" id="ARBA00004370"/>
    </source>
</evidence>
<evidence type="ECO:0000259" key="3">
    <source>
        <dbReference type="Pfam" id="PF13677"/>
    </source>
</evidence>
<dbReference type="GO" id="GO:0016020">
    <property type="term" value="C:membrane"/>
    <property type="evidence" value="ECO:0007669"/>
    <property type="project" value="UniProtKB-SubCell"/>
</dbReference>
<keyword evidence="4" id="KW-0966">Cell projection</keyword>
<dbReference type="STRING" id="1420583.V473_02240"/>
<dbReference type="Proteomes" id="UP000052232">
    <property type="component" value="Unassembled WGS sequence"/>
</dbReference>
<keyword evidence="5" id="KW-1185">Reference proteome</keyword>
<evidence type="ECO:0000313" key="4">
    <source>
        <dbReference type="EMBL" id="KMS57091.1"/>
    </source>
</evidence>
<comment type="subcellular location">
    <subcellularLocation>
        <location evidence="1">Membrane</location>
    </subcellularLocation>
</comment>
<dbReference type="Pfam" id="PF13677">
    <property type="entry name" value="MotB_plug"/>
    <property type="match status" value="1"/>
</dbReference>
<comment type="caution">
    <text evidence="4">The sequence shown here is derived from an EMBL/GenBank/DDBJ whole genome shotgun (WGS) entry which is preliminary data.</text>
</comment>
<dbReference type="EMBL" id="JACT01000001">
    <property type="protein sequence ID" value="KMS57091.1"/>
    <property type="molecule type" value="Genomic_DNA"/>
</dbReference>
<organism evidence="4 5">
    <name type="scientific">Sphingobium cupriresistens LL01</name>
    <dbReference type="NCBI Taxonomy" id="1420583"/>
    <lineage>
        <taxon>Bacteria</taxon>
        <taxon>Pseudomonadati</taxon>
        <taxon>Pseudomonadota</taxon>
        <taxon>Alphaproteobacteria</taxon>
        <taxon>Sphingomonadales</taxon>
        <taxon>Sphingomonadaceae</taxon>
        <taxon>Sphingobium</taxon>
    </lineage>
</organism>
<feature type="domain" description="Motility protein B-like N-terminal" evidence="3">
    <location>
        <begin position="16"/>
        <end position="55"/>
    </location>
</feature>
<proteinExistence type="predicted"/>
<dbReference type="RefSeq" id="WP_066600000.1">
    <property type="nucleotide sequence ID" value="NZ_KQ130434.1"/>
</dbReference>
<reference evidence="4 5" key="1">
    <citation type="journal article" date="2015" name="G3 (Bethesda)">
        <title>Insights into Ongoing Evolution of the Hexachlorocyclohexane Catabolic Pathway from Comparative Genomics of Ten Sphingomonadaceae Strains.</title>
        <authorList>
            <person name="Pearce S.L."/>
            <person name="Oakeshott J.G."/>
            <person name="Pandey G."/>
        </authorList>
    </citation>
    <scope>NUCLEOTIDE SEQUENCE [LARGE SCALE GENOMIC DNA]</scope>
    <source>
        <strain evidence="4 5">LL01</strain>
    </source>
</reference>
<evidence type="ECO:0000256" key="2">
    <source>
        <dbReference type="ARBA" id="ARBA00023136"/>
    </source>
</evidence>
<dbReference type="Gene3D" id="3.30.1330.60">
    <property type="entry name" value="OmpA-like domain"/>
    <property type="match status" value="1"/>
</dbReference>
<dbReference type="InterPro" id="IPR025713">
    <property type="entry name" value="MotB-like_N_dom"/>
</dbReference>
<dbReference type="PATRIC" id="fig|1420583.3.peg.447"/>
<sequence>MSAPLSTASVTVARRNRWAVSFADLLLLLLAFFVLLQASGSRRDAMLSQVSQQFGGRAMRQGVELRATDLFVPGDALLSDAGRARLAIVAQRFAREPGGLEIRSDGSDRGRQRFDDWDLAAARLGAVARALRMNGIAQDRLLIRGLDQGDGRPGPGQPRGQVIHIAPGR</sequence>
<evidence type="ECO:0000313" key="5">
    <source>
        <dbReference type="Proteomes" id="UP000052232"/>
    </source>
</evidence>
<gene>
    <name evidence="4" type="ORF">V473_02240</name>
</gene>
<dbReference type="SUPFAM" id="SSF103088">
    <property type="entry name" value="OmpA-like"/>
    <property type="match status" value="1"/>
</dbReference>
<accession>A0A0J7XZK0</accession>
<dbReference type="InterPro" id="IPR036737">
    <property type="entry name" value="OmpA-like_sf"/>
</dbReference>
<keyword evidence="2" id="KW-0472">Membrane</keyword>
<keyword evidence="4" id="KW-0282">Flagellum</keyword>
<keyword evidence="4" id="KW-0969">Cilium</keyword>